<dbReference type="Gene3D" id="3.20.20.70">
    <property type="entry name" value="Aldolase class I"/>
    <property type="match status" value="1"/>
</dbReference>
<feature type="binding site" evidence="6">
    <location>
        <position position="244"/>
    </location>
    <ligand>
        <name>Mn(2+)</name>
        <dbReference type="ChEBI" id="CHEBI:29035"/>
    </ligand>
</feature>
<keyword evidence="7" id="KW-0028">Amino-acid biosynthesis</keyword>
<keyword evidence="6" id="KW-0104">Cadmium</keyword>
<comment type="pathway">
    <text evidence="2 7">Metabolic intermediate biosynthesis; chorismate biosynthesis; chorismate from D-erythrose 4-phosphate and phosphoenolpyruvate: step 1/7.</text>
</comment>
<proteinExistence type="inferred from homology"/>
<keyword evidence="4 7" id="KW-0808">Transferase</keyword>
<keyword evidence="9" id="KW-1185">Reference proteome</keyword>
<comment type="catalytic activity">
    <reaction evidence="5 7">
        <text>D-erythrose 4-phosphate + phosphoenolpyruvate + H2O = 7-phospho-2-dehydro-3-deoxy-D-arabino-heptonate + phosphate</text>
        <dbReference type="Rhea" id="RHEA:14717"/>
        <dbReference type="ChEBI" id="CHEBI:15377"/>
        <dbReference type="ChEBI" id="CHEBI:16897"/>
        <dbReference type="ChEBI" id="CHEBI:43474"/>
        <dbReference type="ChEBI" id="CHEBI:58394"/>
        <dbReference type="ChEBI" id="CHEBI:58702"/>
        <dbReference type="EC" id="2.5.1.54"/>
    </reaction>
</comment>
<organism evidence="8 9">
    <name type="scientific">Cyanidiococcus yangmingshanensis</name>
    <dbReference type="NCBI Taxonomy" id="2690220"/>
    <lineage>
        <taxon>Eukaryota</taxon>
        <taxon>Rhodophyta</taxon>
        <taxon>Bangiophyceae</taxon>
        <taxon>Cyanidiales</taxon>
        <taxon>Cyanidiaceae</taxon>
        <taxon>Cyanidiococcus</taxon>
    </lineage>
</organism>
<feature type="binding site" evidence="6">
    <location>
        <position position="290"/>
    </location>
    <ligand>
        <name>Mn(2+)</name>
        <dbReference type="ChEBI" id="CHEBI:29035"/>
    </ligand>
</feature>
<comment type="similarity">
    <text evidence="3 7">Belongs to the class-II DAHP synthase family.</text>
</comment>
<keyword evidence="6" id="KW-0464">Manganese</keyword>
<sequence>MASETARTPDPQRLIQAYQYAAATLEHLETLTRTYRSPKASLERLHERLTTTDSSKAPALATAMKHLAQGFNEDAVATRSRSERARGATAAEIAPTVFTSHEALLLPYEESLVRLADEAFPKGLLNRRASVSSKETNLGKSTEPLFYATSGHFLWIGERTRQLNAAHIEFVRGISNPIGIKLSGSVTLEELFALVEMLNPCNTPGRLTLITRMGTSTLQRKLPSLMAAVRRAGLAVIWMCDPMHANTITVQDSRGQRFKTRDCESIQDELRMFFEIAAAEGVSAGGVHLEMSGESVTECLGGVTQTQVDDLARAYHSACDPRLNYAQALSLASAAGEYLRRTDIVTEPSKSVA</sequence>
<gene>
    <name evidence="8" type="ORF">F1559_001455</name>
</gene>
<feature type="binding site" evidence="6">
    <location>
        <begin position="158"/>
        <end position="159"/>
    </location>
    <ligand>
        <name>phosphoenolpyruvate</name>
        <dbReference type="ChEBI" id="CHEBI:58702"/>
    </ligand>
</feature>
<keyword evidence="7" id="KW-0057">Aromatic amino acid biosynthesis</keyword>
<dbReference type="GO" id="GO:0009507">
    <property type="term" value="C:chloroplast"/>
    <property type="evidence" value="ECO:0007669"/>
    <property type="project" value="UniProtKB-SubCell"/>
</dbReference>
<keyword evidence="6" id="KW-0170">Cobalt</keyword>
<feature type="binding site" evidence="6">
    <location>
        <position position="212"/>
    </location>
    <ligand>
        <name>phosphoenolpyruvate</name>
        <dbReference type="ChEBI" id="CHEBI:58702"/>
    </ligand>
</feature>
<dbReference type="AlphaFoldDB" id="A0A7J7IQY9"/>
<dbReference type="InterPro" id="IPR013785">
    <property type="entry name" value="Aldolase_TIM"/>
</dbReference>
<evidence type="ECO:0000256" key="6">
    <source>
        <dbReference type="PIRSR" id="PIRSR602480-1"/>
    </source>
</evidence>
<evidence type="ECO:0000256" key="4">
    <source>
        <dbReference type="ARBA" id="ARBA00022679"/>
    </source>
</evidence>
<dbReference type="SUPFAM" id="SSF51569">
    <property type="entry name" value="Aldolase"/>
    <property type="match status" value="1"/>
</dbReference>
<evidence type="ECO:0000256" key="3">
    <source>
        <dbReference type="ARBA" id="ARBA00008911"/>
    </source>
</evidence>
<evidence type="ECO:0000313" key="9">
    <source>
        <dbReference type="Proteomes" id="UP000530660"/>
    </source>
</evidence>
<dbReference type="GO" id="GO:0008652">
    <property type="term" value="P:amino acid biosynthetic process"/>
    <property type="evidence" value="ECO:0007669"/>
    <property type="project" value="UniProtKB-KW"/>
</dbReference>
<evidence type="ECO:0000256" key="7">
    <source>
        <dbReference type="RuleBase" id="RU363071"/>
    </source>
</evidence>
<dbReference type="Pfam" id="PF01474">
    <property type="entry name" value="DAHP_synth_2"/>
    <property type="match status" value="1"/>
</dbReference>
<reference evidence="8 9" key="1">
    <citation type="journal article" date="2020" name="J. Phycol.">
        <title>Comparative genome analysis reveals Cyanidiococcus gen. nov., a new extremophilic red algal genus sister to Cyanidioschyzon (Cyanidioschyzonaceae, Rhodophyta).</title>
        <authorList>
            <person name="Liu S.-L."/>
            <person name="Chiang Y.-R."/>
            <person name="Yoon H.S."/>
            <person name="Fu H.-Y."/>
        </authorList>
    </citation>
    <scope>NUCLEOTIDE SEQUENCE [LARGE SCALE GENOMIC DNA]</scope>
    <source>
        <strain evidence="8 9">THAL066</strain>
    </source>
</reference>
<dbReference type="UniPathway" id="UPA00053">
    <property type="reaction ID" value="UER00084"/>
</dbReference>
<dbReference type="GO" id="GO:0009423">
    <property type="term" value="P:chorismate biosynthetic process"/>
    <property type="evidence" value="ECO:0007669"/>
    <property type="project" value="UniProtKB-UniPathway"/>
</dbReference>
<dbReference type="InterPro" id="IPR002480">
    <property type="entry name" value="DAHP_synth_2"/>
</dbReference>
<dbReference type="PANTHER" id="PTHR21337:SF0">
    <property type="entry name" value="PHOSPHO-2-DEHYDRO-3-DEOXYHEPTONATE ALDOLASE"/>
    <property type="match status" value="1"/>
</dbReference>
<evidence type="ECO:0000256" key="5">
    <source>
        <dbReference type="ARBA" id="ARBA00047508"/>
    </source>
</evidence>
<dbReference type="OrthoDB" id="2338at2759"/>
<protein>
    <recommendedName>
        <fullName evidence="7">Phospho-2-dehydro-3-deoxyheptonate aldolase</fullName>
        <ecNumber evidence="7">2.5.1.54</ecNumber>
    </recommendedName>
</protein>
<comment type="cofactor">
    <cofactor evidence="6">
        <name>Mn(2+)</name>
        <dbReference type="ChEBI" id="CHEBI:29035"/>
    </cofactor>
    <cofactor evidence="6">
        <name>Co(2+)</name>
        <dbReference type="ChEBI" id="CHEBI:48828"/>
    </cofactor>
    <cofactor evidence="6">
        <name>Cd(2+)</name>
        <dbReference type="ChEBI" id="CHEBI:48775"/>
    </cofactor>
    <text evidence="6">Binds 1 divalent cation per subunit. The enzyme is active with manganese, cobalt or cadmium ions.</text>
</comment>
<comment type="caution">
    <text evidence="8">The sequence shown here is derived from an EMBL/GenBank/DDBJ whole genome shotgun (WGS) entry which is preliminary data.</text>
</comment>
<dbReference type="PANTHER" id="PTHR21337">
    <property type="entry name" value="PHOSPHO-2-DEHYDRO-3-DEOXYHEPTONATE ALDOLASE 1, 2"/>
    <property type="match status" value="1"/>
</dbReference>
<dbReference type="Proteomes" id="UP000530660">
    <property type="component" value="Unassembled WGS sequence"/>
</dbReference>
<dbReference type="EC" id="2.5.1.54" evidence="7"/>
<evidence type="ECO:0000313" key="8">
    <source>
        <dbReference type="EMBL" id="KAF6005150.1"/>
    </source>
</evidence>
<feature type="binding site" evidence="6">
    <location>
        <position position="320"/>
    </location>
    <ligand>
        <name>Mn(2+)</name>
        <dbReference type="ChEBI" id="CHEBI:29035"/>
    </ligand>
</feature>
<dbReference type="EMBL" id="VWRR01000001">
    <property type="protein sequence ID" value="KAF6005150.1"/>
    <property type="molecule type" value="Genomic_DNA"/>
</dbReference>
<dbReference type="GO" id="GO:0003849">
    <property type="term" value="F:3-deoxy-7-phosphoheptulonate synthase activity"/>
    <property type="evidence" value="ECO:0007669"/>
    <property type="project" value="UniProtKB-EC"/>
</dbReference>
<feature type="binding site" evidence="6">
    <location>
        <position position="181"/>
    </location>
    <ligand>
        <name>phosphoenolpyruvate</name>
        <dbReference type="ChEBI" id="CHEBI:58702"/>
    </ligand>
</feature>
<accession>A0A7J7IQY9</accession>
<evidence type="ECO:0000256" key="2">
    <source>
        <dbReference type="ARBA" id="ARBA00004688"/>
    </source>
</evidence>
<dbReference type="GO" id="GO:0009073">
    <property type="term" value="P:aromatic amino acid family biosynthetic process"/>
    <property type="evidence" value="ECO:0007669"/>
    <property type="project" value="UniProtKB-KW"/>
</dbReference>
<evidence type="ECO:0000256" key="1">
    <source>
        <dbReference type="ARBA" id="ARBA00004229"/>
    </source>
</evidence>
<comment type="subcellular location">
    <subcellularLocation>
        <location evidence="1">Plastid</location>
        <location evidence="1">Chloroplast</location>
    </subcellularLocation>
</comment>
<name>A0A7J7IQY9_9RHOD</name>